<gene>
    <name evidence="6" type="ORF">NHX12_013011</name>
</gene>
<dbReference type="SUPFAM" id="SSF52540">
    <property type="entry name" value="P-loop containing nucleoside triphosphate hydrolases"/>
    <property type="match status" value="1"/>
</dbReference>
<evidence type="ECO:0000256" key="1">
    <source>
        <dbReference type="ARBA" id="ARBA00006828"/>
    </source>
</evidence>
<dbReference type="AlphaFoldDB" id="A0A9Q0I600"/>
<feature type="domain" description="VLIG-type G" evidence="5">
    <location>
        <begin position="920"/>
        <end position="1177"/>
    </location>
</feature>
<keyword evidence="7" id="KW-1185">Reference proteome</keyword>
<feature type="domain" description="Fibronectin type-III" evidence="4">
    <location>
        <begin position="264"/>
        <end position="353"/>
    </location>
</feature>
<dbReference type="GO" id="GO:0005525">
    <property type="term" value="F:GTP binding"/>
    <property type="evidence" value="ECO:0007669"/>
    <property type="project" value="InterPro"/>
</dbReference>
<dbReference type="Gene3D" id="2.60.40.10">
    <property type="entry name" value="Immunoglobulins"/>
    <property type="match status" value="2"/>
</dbReference>
<keyword evidence="2" id="KW-0175">Coiled coil</keyword>
<dbReference type="InterPro" id="IPR015943">
    <property type="entry name" value="WD40/YVTN_repeat-like_dom_sf"/>
</dbReference>
<evidence type="ECO:0000256" key="2">
    <source>
        <dbReference type="SAM" id="Coils"/>
    </source>
</evidence>
<dbReference type="InterPro" id="IPR013783">
    <property type="entry name" value="Ig-like_fold"/>
</dbReference>
<dbReference type="PANTHER" id="PTHR14819:SF9">
    <property type="entry name" value="UP-REGULATOR OF CELL PROLIFERATION-LIKE"/>
    <property type="match status" value="1"/>
</dbReference>
<proteinExistence type="inferred from homology"/>
<dbReference type="Pfam" id="PF25683">
    <property type="entry name" value="URGCP_GTPase"/>
    <property type="match status" value="1"/>
</dbReference>
<dbReference type="InterPro" id="IPR003961">
    <property type="entry name" value="FN3_dom"/>
</dbReference>
<dbReference type="InterPro" id="IPR052986">
    <property type="entry name" value="VLIG_GTPase"/>
</dbReference>
<dbReference type="EMBL" id="JANIIK010000117">
    <property type="protein sequence ID" value="KAJ3586615.1"/>
    <property type="molecule type" value="Genomic_DNA"/>
</dbReference>
<evidence type="ECO:0000313" key="7">
    <source>
        <dbReference type="Proteomes" id="UP001148018"/>
    </source>
</evidence>
<name>A0A9Q0I600_9TELE</name>
<comment type="similarity">
    <text evidence="1">Belongs to the TRAFAC class dynamin-like GTPase superfamily. Very large inducible GTPase (VLIG) family.</text>
</comment>
<evidence type="ECO:0008006" key="8">
    <source>
        <dbReference type="Google" id="ProtNLM"/>
    </source>
</evidence>
<dbReference type="Proteomes" id="UP001148018">
    <property type="component" value="Unassembled WGS sequence"/>
</dbReference>
<dbReference type="InterPro" id="IPR036116">
    <property type="entry name" value="FN3_sf"/>
</dbReference>
<dbReference type="Pfam" id="PF25496">
    <property type="entry name" value="URGCP"/>
    <property type="match status" value="1"/>
</dbReference>
<dbReference type="PROSITE" id="PS50853">
    <property type="entry name" value="FN3"/>
    <property type="match status" value="2"/>
</dbReference>
<sequence length="1235" mass="139294">MILAALLVATTVSATKLNIPRLRLSYKDLVSTNRSSIFSGHQGDLALTAIFLDEYHDRLFLGGKDVLYSLTLGPAATESKEVIQVTGLHIKEDTPPTPLSPVHSPSSIDASPFPQNARAEEVTCDVCTNRRAVKTCLTCNASYCEEDVQQHYRIPALQRHNMVDVTAEVDTPALPPPGEMRIEPSATDSVIVSWTPPEDPDIPRRFRIVWQCEKETNTLRVSDVCQVEVSELKLGRKYDFAIATEGENYQSMWVRTSHVTVIPPPTNLVIDNLNSTSITLRWTKDPKIHQIPLSFIISYGVSGGMAKAILTKSCSKTLSDLQPDTEYVVSVSTLMPGGEQSKPESVTISTCSCLLGLLVSIGLSAYYEGKLKLSDVLEINHSYTSEEHLNTMQSLPWIFLKKLLLANVDARSVRCVTPYEETYDLAECETKESECSNNNSINPLDLITALLLCSDDSLRQEMVRKMALCQFAVPLLLPNCETKQVTLMLWTMREVVKKFIPFTPTTQLVEESIVVSEIPLVSLVSLGKDSLNKYQILNRMHNNTFVHRDMDCDDAPRKISDGLVEISWCLPCGNKNIDLFDKPVAMANLRGDIRSFKKQFSFLCDVSAAVFIFSDDCDSSQNFLKDKNAKAQIILVSNGDRQAFRNSIRRKPGSRPFKVIFKKKQHDADFVKHMQSAVTCILNSKPNIVTIQNMAEAAERNGILVDEKSSKCQTAQRMANEITSKITDTSEFKNEHLPLQGIRKQLCLLEKDSLEIKLQAKEEIVKERLQGFKMAHVMGSFIHAILDPRIDCPTFLQWMKINLDRLSRQNLSGLKEEYKELCQSTPERKDLISDLDKKMSDCSLGLEHLFRELGQLYEWSEYCSLENSPQKKQIEQLPLFYAQMLLEGLPIELVNGDTSDVPLKWIKSVLTCLHRQVKMNSKIKVVTVLGVQGTGKSTLLNTLFGVQFAVSTGRCTRGAFMQLIRVNQQIRKELQCDFVMIIDTEGLKAPELAQEKDSQEHDHKLATLVVGLSDITIINMTMEAFAEIRGILQMVVYNLLGIKEKMAKPKCHFVHQNAVNMSLDANVREKNKLLEQLDEMTLEAAKMANSHHITRFTDVMDYDPDKGSSYIPGLWHGIPPMAPVSVGYSGAVYDLRKRLIKDLQMCQQRGDLRDFLTLEEEGDYSDTIIQDLLKIIDRFMPHRKVNEETEINLKKHICGIAAIEFQKMHNNFIEKCDTQAMLKLCRCCRLVRAIS</sequence>
<dbReference type="InterPro" id="IPR057365">
    <property type="entry name" value="URGCP"/>
</dbReference>
<dbReference type="Pfam" id="PF00041">
    <property type="entry name" value="fn3"/>
    <property type="match status" value="2"/>
</dbReference>
<dbReference type="PANTHER" id="PTHR14819">
    <property type="entry name" value="GTP-BINDING"/>
    <property type="match status" value="1"/>
</dbReference>
<evidence type="ECO:0000259" key="4">
    <source>
        <dbReference type="PROSITE" id="PS50853"/>
    </source>
</evidence>
<dbReference type="SMART" id="SM00060">
    <property type="entry name" value="FN3"/>
    <property type="match status" value="2"/>
</dbReference>
<accession>A0A9Q0I600</accession>
<dbReference type="InterPro" id="IPR036352">
    <property type="entry name" value="Semap_dom_sf"/>
</dbReference>
<dbReference type="PROSITE" id="PS51717">
    <property type="entry name" value="G_VLIG"/>
    <property type="match status" value="1"/>
</dbReference>
<feature type="domain" description="Fibronectin type-III" evidence="4">
    <location>
        <begin position="176"/>
        <end position="263"/>
    </location>
</feature>
<evidence type="ECO:0000256" key="3">
    <source>
        <dbReference type="SAM" id="MobiDB-lite"/>
    </source>
</evidence>
<evidence type="ECO:0000259" key="5">
    <source>
        <dbReference type="PROSITE" id="PS51717"/>
    </source>
</evidence>
<dbReference type="Gene3D" id="3.40.50.300">
    <property type="entry name" value="P-loop containing nucleotide triphosphate hydrolases"/>
    <property type="match status" value="1"/>
</dbReference>
<dbReference type="Gene3D" id="2.130.10.10">
    <property type="entry name" value="YVTN repeat-like/Quinoprotein amine dehydrogenase"/>
    <property type="match status" value="1"/>
</dbReference>
<evidence type="ECO:0000313" key="6">
    <source>
        <dbReference type="EMBL" id="KAJ3586615.1"/>
    </source>
</evidence>
<reference evidence="6" key="1">
    <citation type="submission" date="2022-07" db="EMBL/GenBank/DDBJ databases">
        <title>Chromosome-level genome of Muraenolepis orangiensis.</title>
        <authorList>
            <person name="Kim J."/>
        </authorList>
    </citation>
    <scope>NUCLEOTIDE SEQUENCE</scope>
    <source>
        <strain evidence="6">KU_S4_2022</strain>
        <tissue evidence="6">Muscle</tissue>
    </source>
</reference>
<dbReference type="GO" id="GO:0007399">
    <property type="term" value="P:nervous system development"/>
    <property type="evidence" value="ECO:0007669"/>
    <property type="project" value="UniProtKB-ARBA"/>
</dbReference>
<dbReference type="SUPFAM" id="SSF101912">
    <property type="entry name" value="Sema domain"/>
    <property type="match status" value="1"/>
</dbReference>
<dbReference type="Gene3D" id="3.30.160.60">
    <property type="entry name" value="Classic Zinc Finger"/>
    <property type="match status" value="1"/>
</dbReference>
<dbReference type="InterPro" id="IPR027417">
    <property type="entry name" value="P-loop_NTPase"/>
</dbReference>
<comment type="caution">
    <text evidence="6">The sequence shown here is derived from an EMBL/GenBank/DDBJ whole genome shotgun (WGS) entry which is preliminary data.</text>
</comment>
<feature type="coiled-coil region" evidence="2">
    <location>
        <begin position="1060"/>
        <end position="1090"/>
    </location>
</feature>
<feature type="region of interest" description="Disordered" evidence="3">
    <location>
        <begin position="93"/>
        <end position="114"/>
    </location>
</feature>
<dbReference type="CDD" id="cd00063">
    <property type="entry name" value="FN3"/>
    <property type="match status" value="2"/>
</dbReference>
<organism evidence="6 7">
    <name type="scientific">Muraenolepis orangiensis</name>
    <name type="common">Patagonian moray cod</name>
    <dbReference type="NCBI Taxonomy" id="630683"/>
    <lineage>
        <taxon>Eukaryota</taxon>
        <taxon>Metazoa</taxon>
        <taxon>Chordata</taxon>
        <taxon>Craniata</taxon>
        <taxon>Vertebrata</taxon>
        <taxon>Euteleostomi</taxon>
        <taxon>Actinopterygii</taxon>
        <taxon>Neopterygii</taxon>
        <taxon>Teleostei</taxon>
        <taxon>Neoteleostei</taxon>
        <taxon>Acanthomorphata</taxon>
        <taxon>Zeiogadaria</taxon>
        <taxon>Gadariae</taxon>
        <taxon>Gadiformes</taxon>
        <taxon>Muraenolepidoidei</taxon>
        <taxon>Muraenolepididae</taxon>
        <taxon>Muraenolepis</taxon>
    </lineage>
</organism>
<dbReference type="CDD" id="cd19802">
    <property type="entry name" value="Bbox1_TRIM8-like"/>
    <property type="match status" value="1"/>
</dbReference>
<dbReference type="SUPFAM" id="SSF49265">
    <property type="entry name" value="Fibronectin type III"/>
    <property type="match status" value="1"/>
</dbReference>
<protein>
    <recommendedName>
        <fullName evidence="8">Fibronectin type-III domain-containing protein</fullName>
    </recommendedName>
</protein>
<dbReference type="InterPro" id="IPR030383">
    <property type="entry name" value="G_VLIG_dom"/>
</dbReference>
<dbReference type="OrthoDB" id="1597724at2759"/>